<dbReference type="Proteomes" id="UP001162640">
    <property type="component" value="Unassembled WGS sequence"/>
</dbReference>
<dbReference type="GO" id="GO:0006285">
    <property type="term" value="P:base-excision repair, AP site formation"/>
    <property type="evidence" value="ECO:0007669"/>
    <property type="project" value="TreeGrafter"/>
</dbReference>
<evidence type="ECO:0000256" key="2">
    <source>
        <dbReference type="ARBA" id="ARBA00023204"/>
    </source>
</evidence>
<keyword evidence="1" id="KW-0227">DNA damage</keyword>
<dbReference type="GO" id="GO:0032993">
    <property type="term" value="C:protein-DNA complex"/>
    <property type="evidence" value="ECO:0007669"/>
    <property type="project" value="TreeGrafter"/>
</dbReference>
<proteinExistence type="predicted"/>
<dbReference type="GO" id="GO:0008725">
    <property type="term" value="F:DNA-3-methyladenine glycosylase activity"/>
    <property type="evidence" value="ECO:0007669"/>
    <property type="project" value="TreeGrafter"/>
</dbReference>
<evidence type="ECO:0000259" key="3">
    <source>
        <dbReference type="Pfam" id="PF00730"/>
    </source>
</evidence>
<evidence type="ECO:0000256" key="1">
    <source>
        <dbReference type="ARBA" id="ARBA00022763"/>
    </source>
</evidence>
<dbReference type="InterPro" id="IPR003265">
    <property type="entry name" value="HhH-GPD_domain"/>
</dbReference>
<dbReference type="PANTHER" id="PTHR43003:SF5">
    <property type="entry name" value="DNA-3-METHYLADENINE GLYCOSYLASE"/>
    <property type="match status" value="1"/>
</dbReference>
<comment type="caution">
    <text evidence="4">The sequence shown here is derived from an EMBL/GenBank/DDBJ whole genome shotgun (WGS) entry which is preliminary data.</text>
</comment>
<dbReference type="Pfam" id="PF00730">
    <property type="entry name" value="HhH-GPD"/>
    <property type="match status" value="1"/>
</dbReference>
<dbReference type="GO" id="GO:0006307">
    <property type="term" value="P:DNA alkylation repair"/>
    <property type="evidence" value="ECO:0007669"/>
    <property type="project" value="TreeGrafter"/>
</dbReference>
<name>A0A9W7EKS5_9STRA</name>
<gene>
    <name evidence="4" type="ORF">TL16_g08629</name>
</gene>
<organism evidence="4 5">
    <name type="scientific">Triparma laevis f. inornata</name>
    <dbReference type="NCBI Taxonomy" id="1714386"/>
    <lineage>
        <taxon>Eukaryota</taxon>
        <taxon>Sar</taxon>
        <taxon>Stramenopiles</taxon>
        <taxon>Ochrophyta</taxon>
        <taxon>Bolidophyceae</taxon>
        <taxon>Parmales</taxon>
        <taxon>Triparmaceae</taxon>
        <taxon>Triparma</taxon>
    </lineage>
</organism>
<dbReference type="GO" id="GO:0005634">
    <property type="term" value="C:nucleus"/>
    <property type="evidence" value="ECO:0007669"/>
    <property type="project" value="TreeGrafter"/>
</dbReference>
<protein>
    <recommendedName>
        <fullName evidence="3">HhH-GPD domain-containing protein</fullName>
    </recommendedName>
</protein>
<evidence type="ECO:0000313" key="4">
    <source>
        <dbReference type="EMBL" id="GMH80638.1"/>
    </source>
</evidence>
<feature type="domain" description="HhH-GPD" evidence="3">
    <location>
        <begin position="151"/>
        <end position="292"/>
    </location>
</feature>
<dbReference type="Gene3D" id="1.10.1670.40">
    <property type="match status" value="1"/>
</dbReference>
<dbReference type="GO" id="GO:0043916">
    <property type="term" value="F:DNA-7-methylguanine glycosylase activity"/>
    <property type="evidence" value="ECO:0007669"/>
    <property type="project" value="TreeGrafter"/>
</dbReference>
<dbReference type="Gene3D" id="1.10.340.30">
    <property type="entry name" value="Hypothetical protein, domain 2"/>
    <property type="match status" value="1"/>
</dbReference>
<dbReference type="PANTHER" id="PTHR43003">
    <property type="entry name" value="DNA-3-METHYLADENINE GLYCOSYLASE"/>
    <property type="match status" value="1"/>
</dbReference>
<dbReference type="InterPro" id="IPR011257">
    <property type="entry name" value="DNA_glycosylase"/>
</dbReference>
<dbReference type="SUPFAM" id="SSF48150">
    <property type="entry name" value="DNA-glycosylase"/>
    <property type="match status" value="1"/>
</dbReference>
<dbReference type="GO" id="GO:0032131">
    <property type="term" value="F:alkylated DNA binding"/>
    <property type="evidence" value="ECO:0007669"/>
    <property type="project" value="TreeGrafter"/>
</dbReference>
<dbReference type="AlphaFoldDB" id="A0A9W7EKS5"/>
<evidence type="ECO:0000313" key="5">
    <source>
        <dbReference type="Proteomes" id="UP001162640"/>
    </source>
</evidence>
<dbReference type="InterPro" id="IPR051912">
    <property type="entry name" value="Alkylbase_DNA_Glycosylase/TA"/>
</dbReference>
<keyword evidence="2" id="KW-0234">DNA repair</keyword>
<accession>A0A9W7EKS5</accession>
<sequence>MPPTPPGLPNYVWSQTRLAHFPPPPKQAKTSDDHFVVPAVLSPYSVAIAAHAAQPQPTPVVQPVVPALPLPLSSILAEAKALDDQKVRSWSVVQAIEFLAQDEVFLQVILEFQIPKHLKVETQILSQKPAYRSTIDKRPPAMIDDYFPTLVRTIVSQQLHGAAVKAIWDRTMAAFHVPEGMELTPELVRDATFSTEIDPTDQKEKMLVNGVRPGLSKAKKNSIISLAEHFNDPELLKGCDLEQLHDIMLLDKLTGVTGLGPWTVEMFQMFKLRRQDIFSVGDLSVRKGLNLILKPHRCDFNEDKNGRKAMDAFVESRWKPYRSLVCMYAYCKWEDFLGKKKPNPAKKRHPNTKK</sequence>
<reference evidence="5" key="1">
    <citation type="journal article" date="2023" name="Commun. Biol.">
        <title>Genome analysis of Parmales, the sister group of diatoms, reveals the evolutionary specialization of diatoms from phago-mixotrophs to photoautotrophs.</title>
        <authorList>
            <person name="Ban H."/>
            <person name="Sato S."/>
            <person name="Yoshikawa S."/>
            <person name="Yamada K."/>
            <person name="Nakamura Y."/>
            <person name="Ichinomiya M."/>
            <person name="Sato N."/>
            <person name="Blanc-Mathieu R."/>
            <person name="Endo H."/>
            <person name="Kuwata A."/>
            <person name="Ogata H."/>
        </authorList>
    </citation>
    <scope>NUCLEOTIDE SEQUENCE [LARGE SCALE GENOMIC DNA]</scope>
</reference>
<dbReference type="EMBL" id="BLQM01000286">
    <property type="protein sequence ID" value="GMH80638.1"/>
    <property type="molecule type" value="Genomic_DNA"/>
</dbReference>